<feature type="region of interest" description="Disordered" evidence="1">
    <location>
        <begin position="1"/>
        <end position="20"/>
    </location>
</feature>
<accession>A0A1Y2J429</accession>
<evidence type="ECO:0000313" key="2">
    <source>
        <dbReference type="EMBL" id="OSD08155.1"/>
    </source>
</evidence>
<protein>
    <submittedName>
        <fullName evidence="2">Uncharacterized protein</fullName>
    </submittedName>
</protein>
<feature type="region of interest" description="Disordered" evidence="1">
    <location>
        <begin position="35"/>
        <end position="96"/>
    </location>
</feature>
<proteinExistence type="predicted"/>
<evidence type="ECO:0000313" key="3">
    <source>
        <dbReference type="Proteomes" id="UP000193067"/>
    </source>
</evidence>
<dbReference type="OrthoDB" id="2667096at2759"/>
<dbReference type="Proteomes" id="UP000193067">
    <property type="component" value="Unassembled WGS sequence"/>
</dbReference>
<gene>
    <name evidence="2" type="ORF">PYCCODRAFT_1402367</name>
</gene>
<organism evidence="2 3">
    <name type="scientific">Trametes coccinea (strain BRFM310)</name>
    <name type="common">Pycnoporus coccineus</name>
    <dbReference type="NCBI Taxonomy" id="1353009"/>
    <lineage>
        <taxon>Eukaryota</taxon>
        <taxon>Fungi</taxon>
        <taxon>Dikarya</taxon>
        <taxon>Basidiomycota</taxon>
        <taxon>Agaricomycotina</taxon>
        <taxon>Agaricomycetes</taxon>
        <taxon>Polyporales</taxon>
        <taxon>Polyporaceae</taxon>
        <taxon>Trametes</taxon>
    </lineage>
</organism>
<evidence type="ECO:0000256" key="1">
    <source>
        <dbReference type="SAM" id="MobiDB-lite"/>
    </source>
</evidence>
<keyword evidence="3" id="KW-1185">Reference proteome</keyword>
<sequence>MASVTDRAPTLPPTTPTPTAAKNLNVLAAIHNIPRRMRSGQLRAPQAQTRARGKENVPPGEQDTEVPPRRRRRPAPLLPNPTLPGPDAEAQAGDKWAPKDGQIIIKVWVPTTDDIWKVRVPADVGLAAFRARVRDKVGFEARFSAVVEGRLRTVDDEGAFRRWVAGRVREGRNTLLTVHRTSLI</sequence>
<name>A0A1Y2J429_TRAC3</name>
<dbReference type="AlphaFoldDB" id="A0A1Y2J429"/>
<dbReference type="EMBL" id="KZ084087">
    <property type="protein sequence ID" value="OSD08155.1"/>
    <property type="molecule type" value="Genomic_DNA"/>
</dbReference>
<reference evidence="2 3" key="1">
    <citation type="journal article" date="2015" name="Biotechnol. Biofuels">
        <title>Enhanced degradation of softwood versus hardwood by the white-rot fungus Pycnoporus coccineus.</title>
        <authorList>
            <person name="Couturier M."/>
            <person name="Navarro D."/>
            <person name="Chevret D."/>
            <person name="Henrissat B."/>
            <person name="Piumi F."/>
            <person name="Ruiz-Duenas F.J."/>
            <person name="Martinez A.T."/>
            <person name="Grigoriev I.V."/>
            <person name="Riley R."/>
            <person name="Lipzen A."/>
            <person name="Berrin J.G."/>
            <person name="Master E.R."/>
            <person name="Rosso M.N."/>
        </authorList>
    </citation>
    <scope>NUCLEOTIDE SEQUENCE [LARGE SCALE GENOMIC DNA]</scope>
    <source>
        <strain evidence="2 3">BRFM310</strain>
    </source>
</reference>